<proteinExistence type="predicted"/>
<sequence length="194" mass="20180">MGQLKTWALILGAAALTVGLSPALAQAPDQLVAAEAAPAAEAPPVLETASYADLFSIAFPAGWQVSEQADAPQLVADSAGASGSLPAMRTEVTWQEAPPREVVGESLESLRANGYTVTRYDAVTIDGVTAVRLWISGIPDALPNAFITYVGYPTATATITSYYGDTTDDIDPVLNAIHQSFARSQATSATPQVN</sequence>
<dbReference type="Proteomes" id="UP001482513">
    <property type="component" value="Unassembled WGS sequence"/>
</dbReference>
<comment type="caution">
    <text evidence="2">The sequence shown here is derived from an EMBL/GenBank/DDBJ whole genome shotgun (WGS) entry which is preliminary data.</text>
</comment>
<accession>A0ABV0K0X5</accession>
<feature type="chain" id="PRO_5045806738" evidence="1">
    <location>
        <begin position="28"/>
        <end position="194"/>
    </location>
</feature>
<feature type="signal peptide" evidence="1">
    <location>
        <begin position="1"/>
        <end position="27"/>
    </location>
</feature>
<keyword evidence="3" id="KW-1185">Reference proteome</keyword>
<evidence type="ECO:0000313" key="3">
    <source>
        <dbReference type="Proteomes" id="UP001482513"/>
    </source>
</evidence>
<dbReference type="RefSeq" id="WP_190695954.1">
    <property type="nucleotide sequence ID" value="NZ_JAMPKX010000002.1"/>
</dbReference>
<keyword evidence="1" id="KW-0732">Signal</keyword>
<protein>
    <submittedName>
        <fullName evidence="2">Uncharacterized protein</fullName>
    </submittedName>
</protein>
<reference evidence="2 3" key="1">
    <citation type="submission" date="2022-04" db="EMBL/GenBank/DDBJ databases">
        <title>Positive selection, recombination, and allopatry shape intraspecific diversity of widespread and dominant cyanobacteria.</title>
        <authorList>
            <person name="Wei J."/>
            <person name="Shu W."/>
            <person name="Hu C."/>
        </authorList>
    </citation>
    <scope>NUCLEOTIDE SEQUENCE [LARGE SCALE GENOMIC DNA]</scope>
    <source>
        <strain evidence="2 3">DQ-A4</strain>
    </source>
</reference>
<organism evidence="2 3">
    <name type="scientific">Leptolyngbya subtilissima DQ-A4</name>
    <dbReference type="NCBI Taxonomy" id="2933933"/>
    <lineage>
        <taxon>Bacteria</taxon>
        <taxon>Bacillati</taxon>
        <taxon>Cyanobacteriota</taxon>
        <taxon>Cyanophyceae</taxon>
        <taxon>Leptolyngbyales</taxon>
        <taxon>Leptolyngbyaceae</taxon>
        <taxon>Leptolyngbya group</taxon>
        <taxon>Leptolyngbya</taxon>
    </lineage>
</organism>
<evidence type="ECO:0000256" key="1">
    <source>
        <dbReference type="SAM" id="SignalP"/>
    </source>
</evidence>
<gene>
    <name evidence="2" type="ORF">NC992_05990</name>
</gene>
<evidence type="ECO:0000313" key="2">
    <source>
        <dbReference type="EMBL" id="MEP0946416.1"/>
    </source>
</evidence>
<name>A0ABV0K0X5_9CYAN</name>
<dbReference type="EMBL" id="JAMPKX010000002">
    <property type="protein sequence ID" value="MEP0946416.1"/>
    <property type="molecule type" value="Genomic_DNA"/>
</dbReference>